<dbReference type="AlphaFoldDB" id="A0A2G5UHU9"/>
<comment type="caution">
    <text evidence="12">The sequence shown here is derived from an EMBL/GenBank/DDBJ whole genome shotgun (WGS) entry which is preliminary data.</text>
</comment>
<dbReference type="Gene3D" id="1.20.1070.10">
    <property type="entry name" value="Rhodopsin 7-helix transmembrane proteins"/>
    <property type="match status" value="1"/>
</dbReference>
<evidence type="ECO:0000256" key="10">
    <source>
        <dbReference type="SAM" id="Phobius"/>
    </source>
</evidence>
<feature type="transmembrane region" description="Helical" evidence="10">
    <location>
        <begin position="300"/>
        <end position="320"/>
    </location>
</feature>
<keyword evidence="2" id="KW-1003">Cell membrane</keyword>
<dbReference type="PANTHER" id="PTHR46925:SF2">
    <property type="entry name" value="G-PROTEIN COUPLED RECEPTOR TKR-1-RELATED"/>
    <property type="match status" value="1"/>
</dbReference>
<keyword evidence="6 10" id="KW-0472">Membrane</keyword>
<comment type="similarity">
    <text evidence="9">Belongs to the G-protein coupled receptor 1 family.</text>
</comment>
<dbReference type="InterPro" id="IPR000276">
    <property type="entry name" value="GPCR_Rhodpsn"/>
</dbReference>
<reference evidence="13" key="1">
    <citation type="submission" date="2017-10" db="EMBL/GenBank/DDBJ databases">
        <title>Rapid genome shrinkage in a self-fertile nematode reveals novel sperm competition proteins.</title>
        <authorList>
            <person name="Yin D."/>
            <person name="Schwarz E.M."/>
            <person name="Thomas C.G."/>
            <person name="Felde R.L."/>
            <person name="Korf I.F."/>
            <person name="Cutter A.D."/>
            <person name="Schartner C.M."/>
            <person name="Ralston E.J."/>
            <person name="Meyer B.J."/>
            <person name="Haag E.S."/>
        </authorList>
    </citation>
    <scope>NUCLEOTIDE SEQUENCE [LARGE SCALE GENOMIC DNA]</scope>
    <source>
        <strain evidence="13">JU1422</strain>
    </source>
</reference>
<evidence type="ECO:0000256" key="7">
    <source>
        <dbReference type="ARBA" id="ARBA00023170"/>
    </source>
</evidence>
<name>A0A2G5UHU9_9PELO</name>
<evidence type="ECO:0000259" key="11">
    <source>
        <dbReference type="PROSITE" id="PS50262"/>
    </source>
</evidence>
<dbReference type="PROSITE" id="PS00237">
    <property type="entry name" value="G_PROTEIN_RECEP_F1_1"/>
    <property type="match status" value="1"/>
</dbReference>
<sequence length="444" mass="50898">MDQDLLIQLGERACKNAENLTLPPELNGIFFCAPSSKEGLQKINEEIFEVYGCWNAKIKNVEEKIRGHFRNWQISKKTSSRATQVFVAIAFVLLMATAIIGNSVVMWIIYKHKVMHYGFNYFLFNMAFADLLIALFNVGTSWTYNLYYDWWYGDLCTLTSFFGIAPTTVSVCSMMALSWDRCQAVVNPLQKRPLSRKRSVIAILVIWVVSTVTALPFAIAASVNSFYTYDVVTSTVSKTHVCSAPVNTFFEKVLFGIQYALPIIILGSTFTRIAVAFRATNEATDSSLKNNHTRAKSKAVKMLFLMVVAFVVCWLPYHIYHAFALEEFFDAAHGKYAYLLIYWIAMSSCAYNPIIYCFANERFRIGFRYVFRWIPVIDCKKEQYEYSQLFPDKMRSMAISLQKGRVNSSCLDKKIKENSSQDCVMPEKNSKKYSKVHLLSCHEK</sequence>
<organism evidence="12 13">
    <name type="scientific">Caenorhabditis nigoni</name>
    <dbReference type="NCBI Taxonomy" id="1611254"/>
    <lineage>
        <taxon>Eukaryota</taxon>
        <taxon>Metazoa</taxon>
        <taxon>Ecdysozoa</taxon>
        <taxon>Nematoda</taxon>
        <taxon>Chromadorea</taxon>
        <taxon>Rhabditida</taxon>
        <taxon>Rhabditina</taxon>
        <taxon>Rhabditomorpha</taxon>
        <taxon>Rhabditoidea</taxon>
        <taxon>Rhabditidae</taxon>
        <taxon>Peloderinae</taxon>
        <taxon>Caenorhabditis</taxon>
    </lineage>
</organism>
<dbReference type="Pfam" id="PF00001">
    <property type="entry name" value="7tm_1"/>
    <property type="match status" value="1"/>
</dbReference>
<dbReference type="PRINTS" id="PR00237">
    <property type="entry name" value="GPCRRHODOPSN"/>
</dbReference>
<dbReference type="OrthoDB" id="5981855at2759"/>
<dbReference type="InterPro" id="IPR017452">
    <property type="entry name" value="GPCR_Rhodpsn_7TM"/>
</dbReference>
<dbReference type="STRING" id="1611254.A0A2G5UHU9"/>
<feature type="transmembrane region" description="Helical" evidence="10">
    <location>
        <begin position="259"/>
        <end position="279"/>
    </location>
</feature>
<dbReference type="InterPro" id="IPR001681">
    <property type="entry name" value="Neurokn_rcpt"/>
</dbReference>
<evidence type="ECO:0000256" key="8">
    <source>
        <dbReference type="ARBA" id="ARBA00023224"/>
    </source>
</evidence>
<keyword evidence="3 9" id="KW-0812">Transmembrane</keyword>
<dbReference type="CDD" id="cd15390">
    <property type="entry name" value="7tmA_TACR"/>
    <property type="match status" value="1"/>
</dbReference>
<evidence type="ECO:0000313" key="12">
    <source>
        <dbReference type="EMBL" id="PIC39033.1"/>
    </source>
</evidence>
<gene>
    <name evidence="12" type="primary">Cni-tkr-1</name>
    <name evidence="12" type="synonym">Cnig_chr_III.g10852</name>
    <name evidence="12" type="ORF">B9Z55_010852</name>
</gene>
<evidence type="ECO:0000256" key="4">
    <source>
        <dbReference type="ARBA" id="ARBA00022989"/>
    </source>
</evidence>
<evidence type="ECO:0000256" key="2">
    <source>
        <dbReference type="ARBA" id="ARBA00022475"/>
    </source>
</evidence>
<evidence type="ECO:0000313" key="13">
    <source>
        <dbReference type="Proteomes" id="UP000230233"/>
    </source>
</evidence>
<feature type="transmembrane region" description="Helical" evidence="10">
    <location>
        <begin position="340"/>
        <end position="359"/>
    </location>
</feature>
<evidence type="ECO:0000256" key="3">
    <source>
        <dbReference type="ARBA" id="ARBA00022692"/>
    </source>
</evidence>
<dbReference type="Proteomes" id="UP000230233">
    <property type="component" value="Chromosome III"/>
</dbReference>
<keyword evidence="4 10" id="KW-1133">Transmembrane helix</keyword>
<accession>A0A2G5UHU9</accession>
<feature type="transmembrane region" description="Helical" evidence="10">
    <location>
        <begin position="150"/>
        <end position="179"/>
    </location>
</feature>
<dbReference type="EMBL" id="PDUG01000003">
    <property type="protein sequence ID" value="PIC39033.1"/>
    <property type="molecule type" value="Genomic_DNA"/>
</dbReference>
<evidence type="ECO:0000256" key="6">
    <source>
        <dbReference type="ARBA" id="ARBA00023136"/>
    </source>
</evidence>
<evidence type="ECO:0000256" key="1">
    <source>
        <dbReference type="ARBA" id="ARBA00004651"/>
    </source>
</evidence>
<keyword evidence="8 9" id="KW-0807">Transducer</keyword>
<dbReference type="GO" id="GO:0004995">
    <property type="term" value="F:tachykinin receptor activity"/>
    <property type="evidence" value="ECO:0007669"/>
    <property type="project" value="InterPro"/>
</dbReference>
<feature type="transmembrane region" description="Helical" evidence="10">
    <location>
        <begin position="122"/>
        <end position="144"/>
    </location>
</feature>
<keyword evidence="7 9" id="KW-0675">Receptor</keyword>
<feature type="transmembrane region" description="Helical" evidence="10">
    <location>
        <begin position="85"/>
        <end position="110"/>
    </location>
</feature>
<keyword evidence="13" id="KW-1185">Reference proteome</keyword>
<feature type="transmembrane region" description="Helical" evidence="10">
    <location>
        <begin position="200"/>
        <end position="223"/>
    </location>
</feature>
<comment type="subcellular location">
    <subcellularLocation>
        <location evidence="1">Cell membrane</location>
        <topology evidence="1">Multi-pass membrane protein</topology>
    </subcellularLocation>
</comment>
<feature type="domain" description="G-protein coupled receptors family 1 profile" evidence="11">
    <location>
        <begin position="101"/>
        <end position="356"/>
    </location>
</feature>
<proteinExistence type="inferred from homology"/>
<protein>
    <recommendedName>
        <fullName evidence="11">G-protein coupled receptors family 1 profile domain-containing protein</fullName>
    </recommendedName>
</protein>
<evidence type="ECO:0000256" key="9">
    <source>
        <dbReference type="RuleBase" id="RU000688"/>
    </source>
</evidence>
<dbReference type="SUPFAM" id="SSF81321">
    <property type="entry name" value="Family A G protein-coupled receptor-like"/>
    <property type="match status" value="1"/>
</dbReference>
<dbReference type="PANTHER" id="PTHR46925">
    <property type="entry name" value="G-PROTEIN COUPLED RECEPTOR TKR-1-RELATED"/>
    <property type="match status" value="1"/>
</dbReference>
<dbReference type="PROSITE" id="PS50262">
    <property type="entry name" value="G_PROTEIN_RECEP_F1_2"/>
    <property type="match status" value="1"/>
</dbReference>
<dbReference type="GO" id="GO:0005886">
    <property type="term" value="C:plasma membrane"/>
    <property type="evidence" value="ECO:0007669"/>
    <property type="project" value="UniProtKB-SubCell"/>
</dbReference>
<evidence type="ECO:0000256" key="5">
    <source>
        <dbReference type="ARBA" id="ARBA00023040"/>
    </source>
</evidence>
<keyword evidence="5 9" id="KW-0297">G-protein coupled receptor</keyword>